<reference evidence="11 12" key="2">
    <citation type="submission" date="2019-02" db="EMBL/GenBank/DDBJ databases">
        <title>Draft Genome Sequences of Six Type Strains of the Genus Massilia.</title>
        <authorList>
            <person name="Miess H."/>
            <person name="Frediansyhah A."/>
            <person name="Gross H."/>
        </authorList>
    </citation>
    <scope>NUCLEOTIDE SEQUENCE [LARGE SCALE GENOMIC DNA]</scope>
    <source>
        <strain evidence="11 12">DSM 17472</strain>
    </source>
</reference>
<dbReference type="InterPro" id="IPR004090">
    <property type="entry name" value="Chemotax_Me-accpt_rcpt"/>
</dbReference>
<name>A0A411WT18_9BURK</name>
<dbReference type="GO" id="GO:0004888">
    <property type="term" value="F:transmembrane signaling receptor activity"/>
    <property type="evidence" value="ECO:0007669"/>
    <property type="project" value="InterPro"/>
</dbReference>
<evidence type="ECO:0000256" key="6">
    <source>
        <dbReference type="SAM" id="MobiDB-lite"/>
    </source>
</evidence>
<evidence type="ECO:0000256" key="2">
    <source>
        <dbReference type="ARBA" id="ARBA00022481"/>
    </source>
</evidence>
<evidence type="ECO:0000259" key="8">
    <source>
        <dbReference type="PROSITE" id="PS50111"/>
    </source>
</evidence>
<keyword evidence="2" id="KW-0488">Methylation</keyword>
<comment type="subcellular location">
    <subcellularLocation>
        <location evidence="1">Membrane</location>
    </subcellularLocation>
</comment>
<dbReference type="SMART" id="SM00304">
    <property type="entry name" value="HAMP"/>
    <property type="match status" value="1"/>
</dbReference>
<keyword evidence="7" id="KW-0472">Membrane</keyword>
<dbReference type="SMART" id="SM00283">
    <property type="entry name" value="MA"/>
    <property type="match status" value="1"/>
</dbReference>
<dbReference type="PROSITE" id="PS50111">
    <property type="entry name" value="CHEMOTAXIS_TRANSDUC_2"/>
    <property type="match status" value="1"/>
</dbReference>
<dbReference type="Pfam" id="PF12729">
    <property type="entry name" value="4HB_MCP_1"/>
    <property type="match status" value="1"/>
</dbReference>
<gene>
    <name evidence="11" type="ORF">EYF70_02970</name>
    <name evidence="10" type="ORF">GCM10007387_41610</name>
</gene>
<sequence length="552" mass="58123">MQWFRDLKIARKLLLAFAVVQLLMLLLGIACLQSMSRINFASDDLAENWLPSVRAVMQVRTDAGDLRRQELAFLLADNAEERTRIGQQMETVLAASSANVASYEKLISSPEERALFDSFRGSWQSFLTEHGNLMALGRAGRVDEARAIANGAASRLLRDINGTLDKLVQLNVAGGDRASAAATQLYDSTRGWTIALLVGAITAGIALALWVAGIVAKPLREAVDVARTVAGGDLTRQIVARSRDETGELMMALKDMMASLQSLVAQVRAGTETISTASGQIAAGNQDLSSRTEQQASSLEETASSMEQLTSTVRQNADNARQANGLAQSASGIAVRGGQVVGEVVGTMASINAASQRIVEIIGTIDSIAFQTNILALNAAVEAARAGEQGRGFAVVASEVRSLAHRSAAAAKDIKQLIGDSVARVDAGSRLVDEAGNTMREIVTSIARVSEIVSEITAASNEQSAGIEQVNEAVVQMDQATQQNAALVEESAAAAEAMQQQAARLAELVATFRVNADAMAGVAAQAVVTPARAAAARPLLPRAAGKDAWEPH</sequence>
<dbReference type="InterPro" id="IPR051310">
    <property type="entry name" value="MCP_chemotaxis"/>
</dbReference>
<keyword evidence="5" id="KW-0175">Coiled coil</keyword>
<feature type="coiled-coil region" evidence="5">
    <location>
        <begin position="470"/>
        <end position="508"/>
    </location>
</feature>
<keyword evidence="4" id="KW-0807">Transducer</keyword>
<feature type="compositionally biased region" description="Polar residues" evidence="6">
    <location>
        <begin position="286"/>
        <end position="307"/>
    </location>
</feature>
<dbReference type="Pfam" id="PF00015">
    <property type="entry name" value="MCPsignal"/>
    <property type="match status" value="1"/>
</dbReference>
<dbReference type="CDD" id="cd06225">
    <property type="entry name" value="HAMP"/>
    <property type="match status" value="1"/>
</dbReference>
<organism evidence="10 13">
    <name type="scientific">Pseudoduganella albidiflava</name>
    <dbReference type="NCBI Taxonomy" id="321983"/>
    <lineage>
        <taxon>Bacteria</taxon>
        <taxon>Pseudomonadati</taxon>
        <taxon>Pseudomonadota</taxon>
        <taxon>Betaproteobacteria</taxon>
        <taxon>Burkholderiales</taxon>
        <taxon>Oxalobacteraceae</taxon>
        <taxon>Telluria group</taxon>
        <taxon>Pseudoduganella</taxon>
    </lineage>
</organism>
<dbReference type="PANTHER" id="PTHR43531">
    <property type="entry name" value="PROTEIN ICFG"/>
    <property type="match status" value="1"/>
</dbReference>
<dbReference type="OrthoDB" id="9763018at2"/>
<dbReference type="InterPro" id="IPR024478">
    <property type="entry name" value="HlyB_4HB_MCP"/>
</dbReference>
<evidence type="ECO:0000313" key="12">
    <source>
        <dbReference type="Proteomes" id="UP000292307"/>
    </source>
</evidence>
<feature type="domain" description="HAMP" evidence="9">
    <location>
        <begin position="213"/>
        <end position="265"/>
    </location>
</feature>
<dbReference type="EMBL" id="BMWV01000010">
    <property type="protein sequence ID" value="GGY54865.1"/>
    <property type="molecule type" value="Genomic_DNA"/>
</dbReference>
<evidence type="ECO:0000256" key="4">
    <source>
        <dbReference type="PROSITE-ProRule" id="PRU00284"/>
    </source>
</evidence>
<feature type="transmembrane region" description="Helical" evidence="7">
    <location>
        <begin position="192"/>
        <end position="212"/>
    </location>
</feature>
<dbReference type="PROSITE" id="PS50885">
    <property type="entry name" value="HAMP"/>
    <property type="match status" value="1"/>
</dbReference>
<evidence type="ECO:0000313" key="10">
    <source>
        <dbReference type="EMBL" id="GGY54865.1"/>
    </source>
</evidence>
<dbReference type="Proteomes" id="UP000628442">
    <property type="component" value="Unassembled WGS sequence"/>
</dbReference>
<accession>A0A411WT18</accession>
<dbReference type="Gene3D" id="1.10.287.950">
    <property type="entry name" value="Methyl-accepting chemotaxis protein"/>
    <property type="match status" value="1"/>
</dbReference>
<evidence type="ECO:0000256" key="1">
    <source>
        <dbReference type="ARBA" id="ARBA00004370"/>
    </source>
</evidence>
<dbReference type="PRINTS" id="PR00260">
    <property type="entry name" value="CHEMTRNSDUCR"/>
</dbReference>
<feature type="domain" description="Methyl-accepting transducer" evidence="8">
    <location>
        <begin position="270"/>
        <end position="499"/>
    </location>
</feature>
<evidence type="ECO:0000313" key="11">
    <source>
        <dbReference type="EMBL" id="QBH99919.1"/>
    </source>
</evidence>
<evidence type="ECO:0000256" key="7">
    <source>
        <dbReference type="SAM" id="Phobius"/>
    </source>
</evidence>
<evidence type="ECO:0000256" key="5">
    <source>
        <dbReference type="SAM" id="Coils"/>
    </source>
</evidence>
<dbReference type="PANTHER" id="PTHR43531:SF14">
    <property type="entry name" value="METHYL-ACCEPTING CHEMOTAXIS PROTEIN I-RELATED"/>
    <property type="match status" value="1"/>
</dbReference>
<reference evidence="10" key="1">
    <citation type="journal article" date="2014" name="Int. J. Syst. Evol. Microbiol.">
        <title>Complete genome sequence of Corynebacterium casei LMG S-19264T (=DSM 44701T), isolated from a smear-ripened cheese.</title>
        <authorList>
            <consortium name="US DOE Joint Genome Institute (JGI-PGF)"/>
            <person name="Walter F."/>
            <person name="Albersmeier A."/>
            <person name="Kalinowski J."/>
            <person name="Ruckert C."/>
        </authorList>
    </citation>
    <scope>NUCLEOTIDE SEQUENCE</scope>
    <source>
        <strain evidence="10">KCTC 12343</strain>
    </source>
</reference>
<dbReference type="InterPro" id="IPR047347">
    <property type="entry name" value="YvaQ-like_sensor"/>
</dbReference>
<dbReference type="CDD" id="cd11386">
    <property type="entry name" value="MCP_signal"/>
    <property type="match status" value="1"/>
</dbReference>
<evidence type="ECO:0000256" key="3">
    <source>
        <dbReference type="ARBA" id="ARBA00029447"/>
    </source>
</evidence>
<proteinExistence type="inferred from homology"/>
<dbReference type="RefSeq" id="WP_131144068.1">
    <property type="nucleotide sequence ID" value="NZ_BMWV01000010.1"/>
</dbReference>
<dbReference type="GO" id="GO:0007165">
    <property type="term" value="P:signal transduction"/>
    <property type="evidence" value="ECO:0007669"/>
    <property type="project" value="UniProtKB-KW"/>
</dbReference>
<dbReference type="AlphaFoldDB" id="A0A411WT18"/>
<protein>
    <submittedName>
        <fullName evidence="10">Methyl-accepting chemotaxis protein</fullName>
    </submittedName>
</protein>
<evidence type="ECO:0000313" key="13">
    <source>
        <dbReference type="Proteomes" id="UP000628442"/>
    </source>
</evidence>
<dbReference type="EMBL" id="CP036401">
    <property type="protein sequence ID" value="QBH99919.1"/>
    <property type="molecule type" value="Genomic_DNA"/>
</dbReference>
<dbReference type="GO" id="GO:0006935">
    <property type="term" value="P:chemotaxis"/>
    <property type="evidence" value="ECO:0007669"/>
    <property type="project" value="InterPro"/>
</dbReference>
<keyword evidence="12" id="KW-1185">Reference proteome</keyword>
<keyword evidence="7" id="KW-0812">Transmembrane</keyword>
<keyword evidence="7" id="KW-1133">Transmembrane helix</keyword>
<comment type="similarity">
    <text evidence="3">Belongs to the methyl-accepting chemotaxis (MCP) protein family.</text>
</comment>
<feature type="region of interest" description="Disordered" evidence="6">
    <location>
        <begin position="280"/>
        <end position="307"/>
    </location>
</feature>
<dbReference type="SUPFAM" id="SSF58104">
    <property type="entry name" value="Methyl-accepting chemotaxis protein (MCP) signaling domain"/>
    <property type="match status" value="1"/>
</dbReference>
<dbReference type="FunFam" id="1.10.287.950:FF:000001">
    <property type="entry name" value="Methyl-accepting chemotaxis sensory transducer"/>
    <property type="match status" value="1"/>
</dbReference>
<dbReference type="PROSITE" id="PS51257">
    <property type="entry name" value="PROKAR_LIPOPROTEIN"/>
    <property type="match status" value="1"/>
</dbReference>
<evidence type="ECO:0000259" key="9">
    <source>
        <dbReference type="PROSITE" id="PS50885"/>
    </source>
</evidence>
<dbReference type="Proteomes" id="UP000292307">
    <property type="component" value="Chromosome"/>
</dbReference>
<dbReference type="InterPro" id="IPR003660">
    <property type="entry name" value="HAMP_dom"/>
</dbReference>
<dbReference type="Pfam" id="PF00672">
    <property type="entry name" value="HAMP"/>
    <property type="match status" value="1"/>
</dbReference>
<reference evidence="10" key="3">
    <citation type="submission" date="2022-12" db="EMBL/GenBank/DDBJ databases">
        <authorList>
            <person name="Sun Q."/>
            <person name="Kim S."/>
        </authorList>
    </citation>
    <scope>NUCLEOTIDE SEQUENCE</scope>
    <source>
        <strain evidence="10">KCTC 12343</strain>
    </source>
</reference>
<dbReference type="GO" id="GO:0005886">
    <property type="term" value="C:plasma membrane"/>
    <property type="evidence" value="ECO:0007669"/>
    <property type="project" value="TreeGrafter"/>
</dbReference>
<dbReference type="CDD" id="cd19411">
    <property type="entry name" value="MCP2201-like_sensor"/>
    <property type="match status" value="1"/>
</dbReference>
<dbReference type="InterPro" id="IPR004089">
    <property type="entry name" value="MCPsignal_dom"/>
</dbReference>